<dbReference type="PANTHER" id="PTHR40980">
    <property type="entry name" value="PLUG DOMAIN-CONTAINING PROTEIN"/>
    <property type="match status" value="1"/>
</dbReference>
<evidence type="ECO:0000259" key="5">
    <source>
        <dbReference type="Pfam" id="PF14905"/>
    </source>
</evidence>
<dbReference type="SUPFAM" id="SSF56935">
    <property type="entry name" value="Porins"/>
    <property type="match status" value="1"/>
</dbReference>
<organism evidence="6 7">
    <name type="scientific">Mesonia maritima</name>
    <dbReference type="NCBI Taxonomy" id="1793873"/>
    <lineage>
        <taxon>Bacteria</taxon>
        <taxon>Pseudomonadati</taxon>
        <taxon>Bacteroidota</taxon>
        <taxon>Flavobacteriia</taxon>
        <taxon>Flavobacteriales</taxon>
        <taxon>Flavobacteriaceae</taxon>
        <taxon>Mesonia</taxon>
    </lineage>
</organism>
<sequence length="804" mass="93495">MKGVHFLILSIGFCFSNLAFSQFNVSGKVLDENSRGLSYVNLSLFKESDSSFVDGTVSEDDGSFQFSNIPEDDYTVSLSYMGYKTHELKFTVKDHLVLKDIMLIAKHSRLAEVEIEINQPEIRKENGKLIFEVENTSLSSGNTWNLLKQTPGVIVISDNLLIKNRNATIYINNQKVYLSSSERKQLLESYSAENIKTIEVIENPSAKYDAEDGSIINIITSKVLIPTYKGSIYKNYTQGVYAKYQIGTSHYLRTKKFNFFVNYSVNPQKKFKNDSSYINYFSMDKMLLEKWQTDFNKTENSNAQNAHIIMDYEFDSNNTLSLNNTLLFSPNSDVKNDVKTKVFSNENKLDSLFSTNNFLEKDLLNSSTNLRFEHKFKKEKTLLSLTTHLTYYDEHETQYVETTYLSPNNTLLNQNSFSNRNHQHIQIYAFQLDFETFFGEFEFNSGTKVSRINSNSTLNFFDVNSEAPSFNDINNFNRFDYDETVVAFYGETERKWKKFNLALGLRVENTKRTGVSYTENYNNTRTYTELFPSMETTYKPEKNHSFSLSYHRKIARPRYNSLNPFRYFLNENNYQTGNPNLVASISNNFNLNYSFKNAYFLDVYYRDNGRNASQLVFQNNEKRYLRSIYANVLESNSYGIELFHSRSIKKGWYSQAILSVYHEEETFIALESNNQNVTNQTDGFYASIYNSIQLSKDRTFSADLNFLYISSFIRGSYQIDEMITLSAGLRKTLWKGRGEVSLHLADILNQRSSWLRSNYLNQDNGYFAQPENRYIRLGLTYNLGNFNLSNNKKSINIQEEERLN</sequence>
<evidence type="ECO:0000313" key="7">
    <source>
        <dbReference type="Proteomes" id="UP001257659"/>
    </source>
</evidence>
<keyword evidence="7" id="KW-1185">Reference proteome</keyword>
<feature type="signal peptide" evidence="4">
    <location>
        <begin position="1"/>
        <end position="21"/>
    </location>
</feature>
<dbReference type="Gene3D" id="2.60.40.1120">
    <property type="entry name" value="Carboxypeptidase-like, regulatory domain"/>
    <property type="match status" value="1"/>
</dbReference>
<dbReference type="RefSeq" id="WP_309726721.1">
    <property type="nucleotide sequence ID" value="NZ_JAVDQA010000001.1"/>
</dbReference>
<keyword evidence="2" id="KW-0472">Membrane</keyword>
<dbReference type="PANTHER" id="PTHR40980:SF4">
    <property type="entry name" value="TONB-DEPENDENT RECEPTOR-LIKE BETA-BARREL DOMAIN-CONTAINING PROTEIN"/>
    <property type="match status" value="1"/>
</dbReference>
<feature type="chain" id="PRO_5046195567" description="Outer membrane protein beta-barrel domain-containing protein" evidence="4">
    <location>
        <begin position="22"/>
        <end position="804"/>
    </location>
</feature>
<accession>A0ABU1K2E1</accession>
<dbReference type="SUPFAM" id="SSF49464">
    <property type="entry name" value="Carboxypeptidase regulatory domain-like"/>
    <property type="match status" value="1"/>
</dbReference>
<comment type="caution">
    <text evidence="6">The sequence shown here is derived from an EMBL/GenBank/DDBJ whole genome shotgun (WGS) entry which is preliminary data.</text>
</comment>
<dbReference type="Pfam" id="PF14905">
    <property type="entry name" value="OMP_b-brl_3"/>
    <property type="match status" value="1"/>
</dbReference>
<dbReference type="Gene3D" id="2.40.170.20">
    <property type="entry name" value="TonB-dependent receptor, beta-barrel domain"/>
    <property type="match status" value="1"/>
</dbReference>
<proteinExistence type="predicted"/>
<keyword evidence="3" id="KW-0998">Cell outer membrane</keyword>
<gene>
    <name evidence="6" type="ORF">GGR31_000379</name>
</gene>
<keyword evidence="4" id="KW-0732">Signal</keyword>
<dbReference type="EMBL" id="JAVDQA010000001">
    <property type="protein sequence ID" value="MDR6299763.1"/>
    <property type="molecule type" value="Genomic_DNA"/>
</dbReference>
<evidence type="ECO:0000256" key="2">
    <source>
        <dbReference type="ARBA" id="ARBA00023136"/>
    </source>
</evidence>
<dbReference type="Proteomes" id="UP001257659">
    <property type="component" value="Unassembled WGS sequence"/>
</dbReference>
<comment type="subcellular location">
    <subcellularLocation>
        <location evidence="1">Cell outer membrane</location>
    </subcellularLocation>
</comment>
<protein>
    <recommendedName>
        <fullName evidence="5">Outer membrane protein beta-barrel domain-containing protein</fullName>
    </recommendedName>
</protein>
<evidence type="ECO:0000256" key="3">
    <source>
        <dbReference type="ARBA" id="ARBA00023237"/>
    </source>
</evidence>
<evidence type="ECO:0000256" key="4">
    <source>
        <dbReference type="SAM" id="SignalP"/>
    </source>
</evidence>
<name>A0ABU1K2E1_9FLAO</name>
<reference evidence="6 7" key="1">
    <citation type="submission" date="2023-07" db="EMBL/GenBank/DDBJ databases">
        <title>Genomic Encyclopedia of Type Strains, Phase IV (KMG-IV): sequencing the most valuable type-strain genomes for metagenomic binning, comparative biology and taxonomic classification.</title>
        <authorList>
            <person name="Goeker M."/>
        </authorList>
    </citation>
    <scope>NUCLEOTIDE SEQUENCE [LARGE SCALE GENOMIC DNA]</scope>
    <source>
        <strain evidence="6 7">DSM 102814</strain>
    </source>
</reference>
<dbReference type="Pfam" id="PF13715">
    <property type="entry name" value="CarbopepD_reg_2"/>
    <property type="match status" value="1"/>
</dbReference>
<feature type="domain" description="Outer membrane protein beta-barrel" evidence="5">
    <location>
        <begin position="374"/>
        <end position="781"/>
    </location>
</feature>
<dbReference type="InterPro" id="IPR008969">
    <property type="entry name" value="CarboxyPept-like_regulatory"/>
</dbReference>
<dbReference type="InterPro" id="IPR041700">
    <property type="entry name" value="OMP_b-brl_3"/>
</dbReference>
<evidence type="ECO:0000256" key="1">
    <source>
        <dbReference type="ARBA" id="ARBA00004442"/>
    </source>
</evidence>
<dbReference type="InterPro" id="IPR036942">
    <property type="entry name" value="Beta-barrel_TonB_sf"/>
</dbReference>
<evidence type="ECO:0000313" key="6">
    <source>
        <dbReference type="EMBL" id="MDR6299763.1"/>
    </source>
</evidence>